<dbReference type="Gene3D" id="1.20.80.10">
    <property type="match status" value="1"/>
</dbReference>
<sequence>MSAADNAAFDTAVVDSKKLTTKPSDDELLELYALFKVASGEDITNSDKPGMFDLKGKAKRKAWQAKVDEGLTIDEAKKQYVALVEKLKAKLGYDANKSPEAVGS</sequence>
<dbReference type="InterPro" id="IPR000582">
    <property type="entry name" value="Acyl-CoA-binding_protein"/>
</dbReference>
<reference evidence="4 5" key="1">
    <citation type="journal article" date="2024" name="Commun. Biol.">
        <title>Comparative genomic analysis of thermophilic fungi reveals convergent evolutionary adaptations and gene losses.</title>
        <authorList>
            <person name="Steindorff A.S."/>
            <person name="Aguilar-Pontes M.V."/>
            <person name="Robinson A.J."/>
            <person name="Andreopoulos B."/>
            <person name="LaButti K."/>
            <person name="Kuo A."/>
            <person name="Mondo S."/>
            <person name="Riley R."/>
            <person name="Otillar R."/>
            <person name="Haridas S."/>
            <person name="Lipzen A."/>
            <person name="Grimwood J."/>
            <person name="Schmutz J."/>
            <person name="Clum A."/>
            <person name="Reid I.D."/>
            <person name="Moisan M.C."/>
            <person name="Butler G."/>
            <person name="Nguyen T.T.M."/>
            <person name="Dewar K."/>
            <person name="Conant G."/>
            <person name="Drula E."/>
            <person name="Henrissat B."/>
            <person name="Hansel C."/>
            <person name="Singer S."/>
            <person name="Hutchinson M.I."/>
            <person name="de Vries R.P."/>
            <person name="Natvig D.O."/>
            <person name="Powell A.J."/>
            <person name="Tsang A."/>
            <person name="Grigoriev I.V."/>
        </authorList>
    </citation>
    <scope>NUCLEOTIDE SEQUENCE [LARGE SCALE GENOMIC DNA]</scope>
    <source>
        <strain evidence="4 5">CBS 494.80</strain>
    </source>
</reference>
<gene>
    <name evidence="4" type="ORF">VTL71DRAFT_7332</name>
</gene>
<keyword evidence="2" id="KW-0446">Lipid-binding</keyword>
<feature type="domain" description="ACB" evidence="3">
    <location>
        <begin position="5"/>
        <end position="93"/>
    </location>
</feature>
<comment type="caution">
    <text evidence="4">The sequence shown here is derived from an EMBL/GenBank/DDBJ whole genome shotgun (WGS) entry which is preliminary data.</text>
</comment>
<dbReference type="EMBL" id="JAZHXI010000018">
    <property type="protein sequence ID" value="KAL2061954.1"/>
    <property type="molecule type" value="Genomic_DNA"/>
</dbReference>
<evidence type="ECO:0000313" key="4">
    <source>
        <dbReference type="EMBL" id="KAL2061954.1"/>
    </source>
</evidence>
<protein>
    <recommendedName>
        <fullName evidence="3">ACB domain-containing protein</fullName>
    </recommendedName>
</protein>
<dbReference type="SUPFAM" id="SSF47027">
    <property type="entry name" value="Acyl-CoA binding protein"/>
    <property type="match status" value="1"/>
</dbReference>
<evidence type="ECO:0000256" key="2">
    <source>
        <dbReference type="ARBA" id="ARBA00023121"/>
    </source>
</evidence>
<accession>A0ABR4BY22</accession>
<dbReference type="PANTHER" id="PTHR23310">
    <property type="entry name" value="ACYL-COA-BINDING PROTEIN, ACBP"/>
    <property type="match status" value="1"/>
</dbReference>
<keyword evidence="5" id="KW-1185">Reference proteome</keyword>
<comment type="similarity">
    <text evidence="1">Belongs to the ACBP family.</text>
</comment>
<dbReference type="Pfam" id="PF00887">
    <property type="entry name" value="ACBP"/>
    <property type="match status" value="1"/>
</dbReference>
<organism evidence="4 5">
    <name type="scientific">Oculimacula yallundae</name>
    <dbReference type="NCBI Taxonomy" id="86028"/>
    <lineage>
        <taxon>Eukaryota</taxon>
        <taxon>Fungi</taxon>
        <taxon>Dikarya</taxon>
        <taxon>Ascomycota</taxon>
        <taxon>Pezizomycotina</taxon>
        <taxon>Leotiomycetes</taxon>
        <taxon>Helotiales</taxon>
        <taxon>Ploettnerulaceae</taxon>
        <taxon>Oculimacula</taxon>
    </lineage>
</organism>
<evidence type="ECO:0000259" key="3">
    <source>
        <dbReference type="PROSITE" id="PS51228"/>
    </source>
</evidence>
<dbReference type="PROSITE" id="PS51228">
    <property type="entry name" value="ACB_2"/>
    <property type="match status" value="1"/>
</dbReference>
<dbReference type="InterPro" id="IPR035984">
    <property type="entry name" value="Acyl-CoA-binding_sf"/>
</dbReference>
<dbReference type="InterPro" id="IPR014352">
    <property type="entry name" value="FERM/acyl-CoA-bd_prot_sf"/>
</dbReference>
<dbReference type="PANTHER" id="PTHR23310:SF62">
    <property type="entry name" value="ACYL-COA BINDING PROTEIN 1, ISOFORM A"/>
    <property type="match status" value="1"/>
</dbReference>
<dbReference type="Proteomes" id="UP001595075">
    <property type="component" value="Unassembled WGS sequence"/>
</dbReference>
<dbReference type="PRINTS" id="PR00689">
    <property type="entry name" value="ACOABINDINGP"/>
</dbReference>
<proteinExistence type="inferred from homology"/>
<name>A0ABR4BY22_9HELO</name>
<evidence type="ECO:0000256" key="1">
    <source>
        <dbReference type="ARBA" id="ARBA00005567"/>
    </source>
</evidence>
<evidence type="ECO:0000313" key="5">
    <source>
        <dbReference type="Proteomes" id="UP001595075"/>
    </source>
</evidence>